<evidence type="ECO:0000256" key="6">
    <source>
        <dbReference type="ARBA" id="ARBA00023002"/>
    </source>
</evidence>
<evidence type="ECO:0000256" key="1">
    <source>
        <dbReference type="ARBA" id="ARBA00001974"/>
    </source>
</evidence>
<dbReference type="Proteomes" id="UP000035352">
    <property type="component" value="Chromosome"/>
</dbReference>
<dbReference type="InterPro" id="IPR036188">
    <property type="entry name" value="FAD/NAD-bd_sf"/>
</dbReference>
<proteinExistence type="inferred from homology"/>
<keyword evidence="4" id="KW-0274">FAD</keyword>
<protein>
    <submittedName>
        <fullName evidence="8">Cyclohexanone monooxygenase</fullName>
    </submittedName>
</protein>
<comment type="cofactor">
    <cofactor evidence="1">
        <name>FAD</name>
        <dbReference type="ChEBI" id="CHEBI:57692"/>
    </cofactor>
</comment>
<keyword evidence="5" id="KW-0521">NADP</keyword>
<evidence type="ECO:0000313" key="9">
    <source>
        <dbReference type="Proteomes" id="UP000035352"/>
    </source>
</evidence>
<dbReference type="PANTHER" id="PTHR43098">
    <property type="entry name" value="L-ORNITHINE N(5)-MONOOXYGENASE-RELATED"/>
    <property type="match status" value="1"/>
</dbReference>
<dbReference type="KEGG" id="pbh:AAW51_2347"/>
<name>A0A0G3BM20_9BURK</name>
<sequence>MDTLDVIVLGGGIVGLSAAAHLRKAGLRFRVVERAYEVGGTWRDHDYPGCGADTEASTYVPSFEPLYSKRRFATRQELFDYCKLIAAKHVGYEHILLNHTVLGAEFVSETNRWKVSTDHGELSAQYVIWATFSGADVTKVKRPLFPDQDRFQGMLKHSTELGSDLDFFKGKKVTLVGCGATAIQMVPTIYPVVKELNILSRTVPYVKKCDLGEGPTTRFGYRLQGALLRCRNEMISFFDNHAKLEFLYRWPYRFHEYTLKRGKLPAAAIPPFAQPVQCTRRGFDYLGFRDTLSKPGVNFIDLKQGTGIEGYYENGLIAHGRRIESDVVILSTGYHMAELNFSIKVDGRPFHSAADKMMGMYGVIDGLPNSLLTVFGSPVWIIPPRLAEFNTKVFIRLIHHMKKKGHERADINVPTASKTMALVHRLNKGHIVLSRACTSYRYLLSNTGQEKAHRLPAKTPANLPYVPFPSVVMELLTRLTFSFKHFDFDSPAAAKRDEPGDLKAEDSYASS</sequence>
<dbReference type="AlphaFoldDB" id="A0A0G3BM20"/>
<dbReference type="InterPro" id="IPR050775">
    <property type="entry name" value="FAD-binding_Monooxygenases"/>
</dbReference>
<dbReference type="STRING" id="413882.AAW51_2347"/>
<evidence type="ECO:0000256" key="5">
    <source>
        <dbReference type="ARBA" id="ARBA00022857"/>
    </source>
</evidence>
<dbReference type="Pfam" id="PF13450">
    <property type="entry name" value="NAD_binding_8"/>
    <property type="match status" value="1"/>
</dbReference>
<dbReference type="PANTHER" id="PTHR43098:SF2">
    <property type="entry name" value="FAD-BINDING MONOOXYGENASE AUSB-RELATED"/>
    <property type="match status" value="1"/>
</dbReference>
<dbReference type="EMBL" id="CP011371">
    <property type="protein sequence ID" value="AKJ29038.1"/>
    <property type="molecule type" value="Genomic_DNA"/>
</dbReference>
<dbReference type="OrthoDB" id="9766402at2"/>
<dbReference type="RefSeq" id="WP_047194771.1">
    <property type="nucleotide sequence ID" value="NZ_CP011371.1"/>
</dbReference>
<keyword evidence="8" id="KW-0503">Monooxygenase</keyword>
<keyword evidence="6" id="KW-0560">Oxidoreductase</keyword>
<gene>
    <name evidence="8" type="ORF">AAW51_2347</name>
</gene>
<accession>A0A0G3BM20</accession>
<dbReference type="Gene3D" id="3.50.50.60">
    <property type="entry name" value="FAD/NAD(P)-binding domain"/>
    <property type="match status" value="2"/>
</dbReference>
<keyword evidence="3" id="KW-0285">Flavoprotein</keyword>
<keyword evidence="9" id="KW-1185">Reference proteome</keyword>
<evidence type="ECO:0000313" key="8">
    <source>
        <dbReference type="EMBL" id="AKJ29038.1"/>
    </source>
</evidence>
<comment type="similarity">
    <text evidence="2">Belongs to the FAD-binding monooxygenase family.</text>
</comment>
<dbReference type="PRINTS" id="PR00469">
    <property type="entry name" value="PNDRDTASEII"/>
</dbReference>
<reference evidence="8 9" key="1">
    <citation type="submission" date="2015-05" db="EMBL/GenBank/DDBJ databases">
        <authorList>
            <person name="Tang B."/>
            <person name="Yu Y."/>
        </authorList>
    </citation>
    <scope>NUCLEOTIDE SEQUENCE [LARGE SCALE GENOMIC DNA]</scope>
    <source>
        <strain evidence="8 9">DSM 7029</strain>
    </source>
</reference>
<evidence type="ECO:0000256" key="4">
    <source>
        <dbReference type="ARBA" id="ARBA00022827"/>
    </source>
</evidence>
<evidence type="ECO:0000256" key="2">
    <source>
        <dbReference type="ARBA" id="ARBA00010139"/>
    </source>
</evidence>
<organism evidence="8 9">
    <name type="scientific">Caldimonas brevitalea</name>
    <dbReference type="NCBI Taxonomy" id="413882"/>
    <lineage>
        <taxon>Bacteria</taxon>
        <taxon>Pseudomonadati</taxon>
        <taxon>Pseudomonadota</taxon>
        <taxon>Betaproteobacteria</taxon>
        <taxon>Burkholderiales</taxon>
        <taxon>Sphaerotilaceae</taxon>
        <taxon>Caldimonas</taxon>
    </lineage>
</organism>
<dbReference type="GO" id="GO:0004497">
    <property type="term" value="F:monooxygenase activity"/>
    <property type="evidence" value="ECO:0007669"/>
    <property type="project" value="UniProtKB-KW"/>
</dbReference>
<evidence type="ECO:0000256" key="7">
    <source>
        <dbReference type="SAM" id="MobiDB-lite"/>
    </source>
</evidence>
<dbReference type="SUPFAM" id="SSF51905">
    <property type="entry name" value="FAD/NAD(P)-binding domain"/>
    <property type="match status" value="1"/>
</dbReference>
<feature type="region of interest" description="Disordered" evidence="7">
    <location>
        <begin position="491"/>
        <end position="511"/>
    </location>
</feature>
<evidence type="ECO:0000256" key="3">
    <source>
        <dbReference type="ARBA" id="ARBA00022630"/>
    </source>
</evidence>